<proteinExistence type="predicted"/>
<dbReference type="Pfam" id="PF14273">
    <property type="entry name" value="DUF4360"/>
    <property type="match status" value="1"/>
</dbReference>
<dbReference type="PANTHER" id="PTHR38847">
    <property type="match status" value="1"/>
</dbReference>
<name>A0A388KP17_CHABU</name>
<organism evidence="2 3">
    <name type="scientific">Chara braunii</name>
    <name type="common">Braun's stonewort</name>
    <dbReference type="NCBI Taxonomy" id="69332"/>
    <lineage>
        <taxon>Eukaryota</taxon>
        <taxon>Viridiplantae</taxon>
        <taxon>Streptophyta</taxon>
        <taxon>Charophyceae</taxon>
        <taxon>Charales</taxon>
        <taxon>Characeae</taxon>
        <taxon>Chara</taxon>
    </lineage>
</organism>
<protein>
    <recommendedName>
        <fullName evidence="4">DUF4360 domain-containing protein</fullName>
    </recommendedName>
</protein>
<dbReference type="InterPro" id="IPR025649">
    <property type="entry name" value="DUF4360"/>
</dbReference>
<dbReference type="STRING" id="69332.A0A388KP17"/>
<keyword evidence="1" id="KW-0732">Signal</keyword>
<keyword evidence="3" id="KW-1185">Reference proteome</keyword>
<dbReference type="PANTHER" id="PTHR38847:SF1">
    <property type="entry name" value="PSEUDOURIDINE SYNTHASE RSUA_RLUA-LIKE DOMAIN-CONTAINING PROTEIN"/>
    <property type="match status" value="1"/>
</dbReference>
<dbReference type="Proteomes" id="UP000265515">
    <property type="component" value="Unassembled WGS sequence"/>
</dbReference>
<comment type="caution">
    <text evidence="2">The sequence shown here is derived from an EMBL/GenBank/DDBJ whole genome shotgun (WGS) entry which is preliminary data.</text>
</comment>
<feature type="chain" id="PRO_5017353671" description="DUF4360 domain-containing protein" evidence="1">
    <location>
        <begin position="37"/>
        <end position="210"/>
    </location>
</feature>
<dbReference type="OrthoDB" id="152248at2759"/>
<gene>
    <name evidence="2" type="ORF">CBR_g9205</name>
</gene>
<accession>A0A388KP17</accession>
<feature type="signal peptide" evidence="1">
    <location>
        <begin position="1"/>
        <end position="36"/>
    </location>
</feature>
<dbReference type="EMBL" id="BFEA01000153">
    <property type="protein sequence ID" value="GBG71796.1"/>
    <property type="molecule type" value="Genomic_DNA"/>
</dbReference>
<evidence type="ECO:0008006" key="4">
    <source>
        <dbReference type="Google" id="ProtNLM"/>
    </source>
</evidence>
<evidence type="ECO:0000256" key="1">
    <source>
        <dbReference type="SAM" id="SignalP"/>
    </source>
</evidence>
<evidence type="ECO:0000313" key="3">
    <source>
        <dbReference type="Proteomes" id="UP000265515"/>
    </source>
</evidence>
<dbReference type="AlphaFoldDB" id="A0A388KP17"/>
<evidence type="ECO:0000313" key="2">
    <source>
        <dbReference type="EMBL" id="GBG71796.1"/>
    </source>
</evidence>
<dbReference type="Gramene" id="GBG71796">
    <property type="protein sequence ID" value="GBG71796"/>
    <property type="gene ID" value="CBR_g9205"/>
</dbReference>
<sequence length="210" mass="22676">MTAMAERTARSVTTVLQAMVGMSLLTLLLLSADVDAQSPRISSFKYNGNGCPSGTAVGEISVDGLVITMKYSAFSATTDQGVSGMRKSCQLNIAMTYSPGYSFSLEMVTLRGYTFLDDKVKATHKVSYYLTGQTGTGSFSGSTTGPFDDNYEHSGPVTPKVWSPCNLRRNLNVKAEVRVDNSANRSGAGFIDVDTKDVVLAFRLKWKTCK</sequence>
<reference evidence="2 3" key="1">
    <citation type="journal article" date="2018" name="Cell">
        <title>The Chara Genome: Secondary Complexity and Implications for Plant Terrestrialization.</title>
        <authorList>
            <person name="Nishiyama T."/>
            <person name="Sakayama H."/>
            <person name="Vries J.D."/>
            <person name="Buschmann H."/>
            <person name="Saint-Marcoux D."/>
            <person name="Ullrich K.K."/>
            <person name="Haas F.B."/>
            <person name="Vanderstraeten L."/>
            <person name="Becker D."/>
            <person name="Lang D."/>
            <person name="Vosolsobe S."/>
            <person name="Rombauts S."/>
            <person name="Wilhelmsson P.K.I."/>
            <person name="Janitza P."/>
            <person name="Kern R."/>
            <person name="Heyl A."/>
            <person name="Rumpler F."/>
            <person name="Villalobos L.I.A.C."/>
            <person name="Clay J.M."/>
            <person name="Skokan R."/>
            <person name="Toyoda A."/>
            <person name="Suzuki Y."/>
            <person name="Kagoshima H."/>
            <person name="Schijlen E."/>
            <person name="Tajeshwar N."/>
            <person name="Catarino B."/>
            <person name="Hetherington A.J."/>
            <person name="Saltykova A."/>
            <person name="Bonnot C."/>
            <person name="Breuninger H."/>
            <person name="Symeonidi A."/>
            <person name="Radhakrishnan G.V."/>
            <person name="Van Nieuwerburgh F."/>
            <person name="Deforce D."/>
            <person name="Chang C."/>
            <person name="Karol K.G."/>
            <person name="Hedrich R."/>
            <person name="Ulvskov P."/>
            <person name="Glockner G."/>
            <person name="Delwiche C.F."/>
            <person name="Petrasek J."/>
            <person name="Van de Peer Y."/>
            <person name="Friml J."/>
            <person name="Beilby M."/>
            <person name="Dolan L."/>
            <person name="Kohara Y."/>
            <person name="Sugano S."/>
            <person name="Fujiyama A."/>
            <person name="Delaux P.-M."/>
            <person name="Quint M."/>
            <person name="TheiBen G."/>
            <person name="Hagemann M."/>
            <person name="Harholt J."/>
            <person name="Dunand C."/>
            <person name="Zachgo S."/>
            <person name="Langdale J."/>
            <person name="Maumus F."/>
            <person name="Straeten D.V.D."/>
            <person name="Gould S.B."/>
            <person name="Rensing S.A."/>
        </authorList>
    </citation>
    <scope>NUCLEOTIDE SEQUENCE [LARGE SCALE GENOMIC DNA]</scope>
    <source>
        <strain evidence="2 3">S276</strain>
    </source>
</reference>